<reference evidence="2 3" key="1">
    <citation type="submission" date="2016-11" db="EMBL/GenBank/DDBJ databases">
        <authorList>
            <person name="Jaros S."/>
            <person name="Januszkiewicz K."/>
            <person name="Wedrychowicz H."/>
        </authorList>
    </citation>
    <scope>NUCLEOTIDE SEQUENCE [LARGE SCALE GENOMIC DNA]</scope>
    <source>
        <strain evidence="2 3">DSM 25661</strain>
    </source>
</reference>
<sequence length="71" mass="7887">MKKVFSIIAIGAMTLSLSSYSLPETPSDCVRESLAIVESVADEFGDDLNGEFKNFYMAEYLDMYESCVNSL</sequence>
<evidence type="ECO:0000256" key="1">
    <source>
        <dbReference type="SAM" id="SignalP"/>
    </source>
</evidence>
<evidence type="ECO:0000313" key="2">
    <source>
        <dbReference type="EMBL" id="SHE38226.1"/>
    </source>
</evidence>
<name>A0A1M4T172_9FLAO</name>
<organism evidence="2 3">
    <name type="scientific">Psychroflexus salarius</name>
    <dbReference type="NCBI Taxonomy" id="1155689"/>
    <lineage>
        <taxon>Bacteria</taxon>
        <taxon>Pseudomonadati</taxon>
        <taxon>Bacteroidota</taxon>
        <taxon>Flavobacteriia</taxon>
        <taxon>Flavobacteriales</taxon>
        <taxon>Flavobacteriaceae</taxon>
        <taxon>Psychroflexus</taxon>
    </lineage>
</organism>
<evidence type="ECO:0000313" key="3">
    <source>
        <dbReference type="Proteomes" id="UP000184462"/>
    </source>
</evidence>
<dbReference type="STRING" id="1155689.SAMN05444278_101440"/>
<dbReference type="OrthoDB" id="1454359at2"/>
<feature type="signal peptide" evidence="1">
    <location>
        <begin position="1"/>
        <end position="21"/>
    </location>
</feature>
<dbReference type="RefSeq" id="WP_073191413.1">
    <property type="nucleotide sequence ID" value="NZ_FQTW01000001.1"/>
</dbReference>
<protein>
    <submittedName>
        <fullName evidence="2">Uncharacterized protein</fullName>
    </submittedName>
</protein>
<proteinExistence type="predicted"/>
<gene>
    <name evidence="2" type="ORF">SAMN05444278_101440</name>
</gene>
<dbReference type="EMBL" id="FQTW01000001">
    <property type="protein sequence ID" value="SHE38226.1"/>
    <property type="molecule type" value="Genomic_DNA"/>
</dbReference>
<dbReference type="Proteomes" id="UP000184462">
    <property type="component" value="Unassembled WGS sequence"/>
</dbReference>
<accession>A0A1M4T172</accession>
<feature type="chain" id="PRO_5009907432" evidence="1">
    <location>
        <begin position="22"/>
        <end position="71"/>
    </location>
</feature>
<keyword evidence="1" id="KW-0732">Signal</keyword>
<keyword evidence="3" id="KW-1185">Reference proteome</keyword>
<dbReference type="AlphaFoldDB" id="A0A1M4T172"/>